<organism evidence="5 6">
    <name type="scientific">Paraburkholderia polaris</name>
    <dbReference type="NCBI Taxonomy" id="2728848"/>
    <lineage>
        <taxon>Bacteria</taxon>
        <taxon>Pseudomonadati</taxon>
        <taxon>Pseudomonadota</taxon>
        <taxon>Betaproteobacteria</taxon>
        <taxon>Burkholderiales</taxon>
        <taxon>Burkholderiaceae</taxon>
        <taxon>Paraburkholderia</taxon>
    </lineage>
</organism>
<accession>A0A848ILR5</accession>
<dbReference type="Proteomes" id="UP000544134">
    <property type="component" value="Unassembled WGS sequence"/>
</dbReference>
<evidence type="ECO:0000256" key="4">
    <source>
        <dbReference type="ARBA" id="ARBA00023317"/>
    </source>
</evidence>
<dbReference type="InterPro" id="IPR028978">
    <property type="entry name" value="Chorismate_lyase_/UTRA_dom_sf"/>
</dbReference>
<dbReference type="PANTHER" id="PTHR38683:SF1">
    <property type="entry name" value="CHORISMATE PYRUVATE-LYASE"/>
    <property type="match status" value="1"/>
</dbReference>
<evidence type="ECO:0000256" key="2">
    <source>
        <dbReference type="ARBA" id="ARBA00022688"/>
    </source>
</evidence>
<reference evidence="5 6" key="1">
    <citation type="submission" date="2020-04" db="EMBL/GenBank/DDBJ databases">
        <title>Paraburkholderia sp. RP-4-7 isolated from soil.</title>
        <authorList>
            <person name="Dahal R.H."/>
        </authorList>
    </citation>
    <scope>NUCLEOTIDE SEQUENCE [LARGE SCALE GENOMIC DNA]</scope>
    <source>
        <strain evidence="5 6">RP-4-7</strain>
    </source>
</reference>
<comment type="caution">
    <text evidence="5">The sequence shown here is derived from an EMBL/GenBank/DDBJ whole genome shotgun (WGS) entry which is preliminary data.</text>
</comment>
<evidence type="ECO:0000313" key="5">
    <source>
        <dbReference type="EMBL" id="NMM03252.1"/>
    </source>
</evidence>
<keyword evidence="3 5" id="KW-0456">Lyase</keyword>
<proteinExistence type="predicted"/>
<protein>
    <submittedName>
        <fullName evidence="5">Chorismate lyase</fullName>
    </submittedName>
</protein>
<name>A0A848ILR5_9BURK</name>
<gene>
    <name evidence="5" type="ORF">HHL24_35805</name>
</gene>
<dbReference type="SUPFAM" id="SSF64288">
    <property type="entry name" value="Chorismate lyase-like"/>
    <property type="match status" value="1"/>
</dbReference>
<dbReference type="Pfam" id="PF04345">
    <property type="entry name" value="Chor_lyase"/>
    <property type="match status" value="1"/>
</dbReference>
<dbReference type="GO" id="GO:0006744">
    <property type="term" value="P:ubiquinone biosynthetic process"/>
    <property type="evidence" value="ECO:0007669"/>
    <property type="project" value="UniProtKB-KW"/>
</dbReference>
<dbReference type="GO" id="GO:0008813">
    <property type="term" value="F:chorismate lyase activity"/>
    <property type="evidence" value="ECO:0007669"/>
    <property type="project" value="InterPro"/>
</dbReference>
<sequence>MWTQWLRRGGSLTRALQTLGKVEVQVNFEGIVCRRAGDMRLRYEHMAARRSSYQRAGHGSPVWVRDITLTVGAVAVVAARSIVSARDSRASWKSLRTLAARPLGSLLYNDPAISRSRFAYASFPLAATPFVDREFVDDVNQCGRAWARVSEFRRGRAPLVLTEIFLPALWSMIDQKRHVIQATRSQGSHF</sequence>
<dbReference type="InterPro" id="IPR007440">
    <property type="entry name" value="Chorismate--pyruvate_lyase"/>
</dbReference>
<evidence type="ECO:0000256" key="1">
    <source>
        <dbReference type="ARBA" id="ARBA00022490"/>
    </source>
</evidence>
<dbReference type="AlphaFoldDB" id="A0A848ILR5"/>
<keyword evidence="4" id="KW-0670">Pyruvate</keyword>
<dbReference type="GO" id="GO:0005829">
    <property type="term" value="C:cytosol"/>
    <property type="evidence" value="ECO:0007669"/>
    <property type="project" value="TreeGrafter"/>
</dbReference>
<keyword evidence="1" id="KW-0963">Cytoplasm</keyword>
<evidence type="ECO:0000256" key="3">
    <source>
        <dbReference type="ARBA" id="ARBA00023239"/>
    </source>
</evidence>
<dbReference type="EMBL" id="JABBGJ010000050">
    <property type="protein sequence ID" value="NMM03252.1"/>
    <property type="molecule type" value="Genomic_DNA"/>
</dbReference>
<keyword evidence="6" id="KW-1185">Reference proteome</keyword>
<dbReference type="Gene3D" id="3.40.1410.10">
    <property type="entry name" value="Chorismate lyase-like"/>
    <property type="match status" value="1"/>
</dbReference>
<dbReference type="PANTHER" id="PTHR38683">
    <property type="entry name" value="CHORISMATE PYRUVATE-LYASE"/>
    <property type="match status" value="1"/>
</dbReference>
<keyword evidence="2" id="KW-0831">Ubiquinone biosynthesis</keyword>
<evidence type="ECO:0000313" key="6">
    <source>
        <dbReference type="Proteomes" id="UP000544134"/>
    </source>
</evidence>